<dbReference type="eggNOG" id="COG0438">
    <property type="taxonomic scope" value="Bacteria"/>
</dbReference>
<dbReference type="InterPro" id="IPR001296">
    <property type="entry name" value="Glyco_trans_1"/>
</dbReference>
<accession>U6R989</accession>
<dbReference type="Gene3D" id="3.40.50.2000">
    <property type="entry name" value="Glycogen Phosphorylase B"/>
    <property type="match status" value="2"/>
</dbReference>
<dbReference type="SUPFAM" id="SSF53756">
    <property type="entry name" value="UDP-Glycosyltransferase/glycogen phosphorylase"/>
    <property type="match status" value="1"/>
</dbReference>
<protein>
    <submittedName>
        <fullName evidence="2">Glycosyltransferase, GG-Bacteroidales peptide system protein</fullName>
    </submittedName>
</protein>
<dbReference type="InterPro" id="IPR050194">
    <property type="entry name" value="Glycosyltransferase_grp1"/>
</dbReference>
<evidence type="ECO:0000313" key="3">
    <source>
        <dbReference type="Proteomes" id="UP000017831"/>
    </source>
</evidence>
<dbReference type="EMBL" id="AQHY01000037">
    <property type="protein sequence ID" value="EOA53164.1"/>
    <property type="molecule type" value="Genomic_DNA"/>
</dbReference>
<evidence type="ECO:0000313" key="2">
    <source>
        <dbReference type="EMBL" id="EOA53164.1"/>
    </source>
</evidence>
<name>U6R989_9BACT</name>
<proteinExistence type="predicted"/>
<dbReference type="STRING" id="1121098.HMPREF1534_03109"/>
<dbReference type="PANTHER" id="PTHR45947">
    <property type="entry name" value="SULFOQUINOVOSYL TRANSFERASE SQD2"/>
    <property type="match status" value="1"/>
</dbReference>
<dbReference type="Proteomes" id="UP000017831">
    <property type="component" value="Unassembled WGS sequence"/>
</dbReference>
<dbReference type="AlphaFoldDB" id="U6R989"/>
<dbReference type="PANTHER" id="PTHR45947:SF3">
    <property type="entry name" value="SULFOQUINOVOSYL TRANSFERASE SQD2"/>
    <property type="match status" value="1"/>
</dbReference>
<dbReference type="Pfam" id="PF00534">
    <property type="entry name" value="Glycos_transf_1"/>
    <property type="match status" value="1"/>
</dbReference>
<dbReference type="HOGENOM" id="CLU_009583_30_0_10"/>
<evidence type="ECO:0000259" key="1">
    <source>
        <dbReference type="Pfam" id="PF00534"/>
    </source>
</evidence>
<dbReference type="CDD" id="cd03801">
    <property type="entry name" value="GT4_PimA-like"/>
    <property type="match status" value="1"/>
</dbReference>
<dbReference type="OrthoDB" id="1046785at2"/>
<feature type="domain" description="Glycosyl transferase family 1" evidence="1">
    <location>
        <begin position="188"/>
        <end position="339"/>
    </location>
</feature>
<dbReference type="PATRIC" id="fig|1121098.3.peg.3163"/>
<dbReference type="GO" id="GO:0016757">
    <property type="term" value="F:glycosyltransferase activity"/>
    <property type="evidence" value="ECO:0007669"/>
    <property type="project" value="InterPro"/>
</dbReference>
<gene>
    <name evidence="2" type="ORF">HMPREF1534_03109</name>
</gene>
<reference evidence="2 3" key="1">
    <citation type="submission" date="2013-04" db="EMBL/GenBank/DDBJ databases">
        <title>The Genome Sequence of Bacteroides massiliensis DSM 17679.</title>
        <authorList>
            <consortium name="The Broad Institute Genomics Platform"/>
            <person name="Earl A."/>
            <person name="Ward D."/>
            <person name="Feldgarden M."/>
            <person name="Gevers D."/>
            <person name="Martens E."/>
            <person name="Fenner L."/>
            <person name="Roux V."/>
            <person name="Mallet M.N."/>
            <person name="Raoult D."/>
            <person name="Walker B."/>
            <person name="Young S."/>
            <person name="Zeng Q."/>
            <person name="Gargeya S."/>
            <person name="Fitzgerald M."/>
            <person name="Haas B."/>
            <person name="Abouelleil A."/>
            <person name="Allen A.W."/>
            <person name="Alvarado L."/>
            <person name="Arachchi H.M."/>
            <person name="Berlin A.M."/>
            <person name="Chapman S.B."/>
            <person name="Gainer-Dewar J."/>
            <person name="Goldberg J."/>
            <person name="Griggs A."/>
            <person name="Gujja S."/>
            <person name="Hansen M."/>
            <person name="Howarth C."/>
            <person name="Imamovic A."/>
            <person name="Ireland A."/>
            <person name="Larimer J."/>
            <person name="McCowan C."/>
            <person name="Murphy C."/>
            <person name="Pearson M."/>
            <person name="Poon T.W."/>
            <person name="Priest M."/>
            <person name="Roberts A."/>
            <person name="Saif S."/>
            <person name="Shea T."/>
            <person name="Sisk P."/>
            <person name="Sykes S."/>
            <person name="Wortman J."/>
            <person name="Nusbaum C."/>
            <person name="Birren B."/>
        </authorList>
    </citation>
    <scope>NUCLEOTIDE SEQUENCE [LARGE SCALE GENOMIC DNA]</scope>
    <source>
        <strain evidence="3">B84634 / Timone 84634 / DSM 17679 / JCM 13223</strain>
    </source>
</reference>
<keyword evidence="2" id="KW-0808">Transferase</keyword>
<keyword evidence="3" id="KW-1185">Reference proteome</keyword>
<comment type="caution">
    <text evidence="2">The sequence shown here is derived from an EMBL/GenBank/DDBJ whole genome shotgun (WGS) entry which is preliminary data.</text>
</comment>
<sequence>MCLSENNITIITLNSQVNEITIQHNGKIRRIDIPAINYYDTKNNYIRYYRNLSYIVSIYANKKEANIFILNYYFMHPIIEYLKKHMNDCKIIAVVHFLGWCFPLNGNISKLRKIITTKTKDEEENIIYEEFIQEKRYFNQVDYIICLSKQTEELLSSLYMIEKYKIVKIPNGIKDEYISLNKEERKMLKHKLLFRENDLIILYVGRLDPSKGLDLLISSFYNVTAKLDNAHLIIVGDGDYDTYIKKCFSIRNKITFTGKITKENLYQYYQIADVGVILSYHEQCSFVAIEMMMHKIPLIGSNNLGIKEMISKDLKLFHSEDINSLSQLIIKVLTSSNHHYQTESKEIYKRMYTFKEMKNKYIDFLESI</sequence>
<organism evidence="2 3">
    <name type="scientific">Phocaeicola massiliensis B84634 = Timone 84634 = DSM 17679 = JCM 13223</name>
    <dbReference type="NCBI Taxonomy" id="1121098"/>
    <lineage>
        <taxon>Bacteria</taxon>
        <taxon>Pseudomonadati</taxon>
        <taxon>Bacteroidota</taxon>
        <taxon>Bacteroidia</taxon>
        <taxon>Bacteroidales</taxon>
        <taxon>Bacteroidaceae</taxon>
        <taxon>Phocaeicola</taxon>
    </lineage>
</organism>